<comment type="caution">
    <text evidence="1">The sequence shown here is derived from an EMBL/GenBank/DDBJ whole genome shotgun (WGS) entry which is preliminary data.</text>
</comment>
<name>A0AAD7X8Y7_9APHY</name>
<reference evidence="1" key="1">
    <citation type="submission" date="2022-11" db="EMBL/GenBank/DDBJ databases">
        <title>Genome Sequence of Cubamyces cubensis.</title>
        <authorList>
            <person name="Buettner E."/>
        </authorList>
    </citation>
    <scope>NUCLEOTIDE SEQUENCE</scope>
    <source>
        <strain evidence="1">MPL-01</strain>
    </source>
</reference>
<sequence>MDKVTHEKGQPESSLAMNWLACDYDVATPVFLVVEPGLNTQSSRWSIAWPVGGPTQDKMSAWCYISAYPDPGLVDLDEPPRYTYTHPMTKTMVLHDGRVRTCQLCTMTFAQRKVIQELAKATHTHSASGNSETNCEEASRSWVTELMHKMAIAGLMPDSALDAVSAAASDAPTSHA</sequence>
<dbReference type="AlphaFoldDB" id="A0AAD7X8Y7"/>
<gene>
    <name evidence="1" type="ORF">ONZ51_g7662</name>
</gene>
<evidence type="ECO:0000313" key="2">
    <source>
        <dbReference type="Proteomes" id="UP001215151"/>
    </source>
</evidence>
<protein>
    <submittedName>
        <fullName evidence="1">Uncharacterized protein</fullName>
    </submittedName>
</protein>
<evidence type="ECO:0000313" key="1">
    <source>
        <dbReference type="EMBL" id="KAJ8473790.1"/>
    </source>
</evidence>
<organism evidence="1 2">
    <name type="scientific">Trametes cubensis</name>
    <dbReference type="NCBI Taxonomy" id="1111947"/>
    <lineage>
        <taxon>Eukaryota</taxon>
        <taxon>Fungi</taxon>
        <taxon>Dikarya</taxon>
        <taxon>Basidiomycota</taxon>
        <taxon>Agaricomycotina</taxon>
        <taxon>Agaricomycetes</taxon>
        <taxon>Polyporales</taxon>
        <taxon>Polyporaceae</taxon>
        <taxon>Trametes</taxon>
    </lineage>
</organism>
<proteinExistence type="predicted"/>
<dbReference type="EMBL" id="JAPEVG010000210">
    <property type="protein sequence ID" value="KAJ8473790.1"/>
    <property type="molecule type" value="Genomic_DNA"/>
</dbReference>
<keyword evidence="2" id="KW-1185">Reference proteome</keyword>
<dbReference type="Proteomes" id="UP001215151">
    <property type="component" value="Unassembled WGS sequence"/>
</dbReference>
<accession>A0AAD7X8Y7</accession>